<dbReference type="CDD" id="cd03451">
    <property type="entry name" value="FkbR2"/>
    <property type="match status" value="1"/>
</dbReference>
<dbReference type="EMBL" id="OBDO01000003">
    <property type="protein sequence ID" value="SNX96049.1"/>
    <property type="molecule type" value="Genomic_DNA"/>
</dbReference>
<evidence type="ECO:0000313" key="2">
    <source>
        <dbReference type="Proteomes" id="UP000219514"/>
    </source>
</evidence>
<dbReference type="InterPro" id="IPR052342">
    <property type="entry name" value="MCH/BMMD"/>
</dbReference>
<dbReference type="InterPro" id="IPR029069">
    <property type="entry name" value="HotDog_dom_sf"/>
</dbReference>
<dbReference type="InterPro" id="IPR048274">
    <property type="entry name" value="MC_hydratase"/>
</dbReference>
<sequence>MNEKDTPDLDSFPVIAKGKKYEDFTLDQTMAHHWGRTLTQADNVAFSTATCAWLPLHLNVEYARSQGHRDMVVNPMLVLCTAVGLSVEDLSESGGPFLGIDDCVFLRPVYPGDTITARSRVVAMRTSASKPGVGIVTWHTTASNQHGEPVVELVRTNLVAARGDAPSNPNGRKDLA</sequence>
<dbReference type="RefSeq" id="WP_216359667.1">
    <property type="nucleotide sequence ID" value="NZ_JACHXB010000004.1"/>
</dbReference>
<dbReference type="PANTHER" id="PTHR43664:SF1">
    <property type="entry name" value="BETA-METHYLMALYL-COA DEHYDRATASE"/>
    <property type="match status" value="1"/>
</dbReference>
<organism evidence="1 2">
    <name type="scientific">Geodermatophilus sabuli</name>
    <dbReference type="NCBI Taxonomy" id="1564158"/>
    <lineage>
        <taxon>Bacteria</taxon>
        <taxon>Bacillati</taxon>
        <taxon>Actinomycetota</taxon>
        <taxon>Actinomycetes</taxon>
        <taxon>Geodermatophilales</taxon>
        <taxon>Geodermatophilaceae</taxon>
        <taxon>Geodermatophilus</taxon>
    </lineage>
</organism>
<protein>
    <submittedName>
        <fullName evidence="1">Acyl dehydratase</fullName>
    </submittedName>
</protein>
<gene>
    <name evidence="1" type="ORF">SAMN06893097_103218</name>
</gene>
<dbReference type="Proteomes" id="UP000219514">
    <property type="component" value="Unassembled WGS sequence"/>
</dbReference>
<dbReference type="Gene3D" id="3.10.129.10">
    <property type="entry name" value="Hotdog Thioesterase"/>
    <property type="match status" value="1"/>
</dbReference>
<dbReference type="GO" id="GO:0016829">
    <property type="term" value="F:lyase activity"/>
    <property type="evidence" value="ECO:0007669"/>
    <property type="project" value="InterPro"/>
</dbReference>
<accession>A0A285EA94</accession>
<keyword evidence="2" id="KW-1185">Reference proteome</keyword>
<name>A0A285EA94_9ACTN</name>
<dbReference type="PANTHER" id="PTHR43664">
    <property type="entry name" value="MONOAMINE OXIDASE-RELATED"/>
    <property type="match status" value="1"/>
</dbReference>
<dbReference type="Pfam" id="PF19315">
    <property type="entry name" value="MC_hydratase"/>
    <property type="match status" value="1"/>
</dbReference>
<dbReference type="SUPFAM" id="SSF54637">
    <property type="entry name" value="Thioesterase/thiol ester dehydrase-isomerase"/>
    <property type="match status" value="1"/>
</dbReference>
<proteinExistence type="predicted"/>
<dbReference type="AlphaFoldDB" id="A0A285EA94"/>
<reference evidence="1 2" key="1">
    <citation type="submission" date="2017-09" db="EMBL/GenBank/DDBJ databases">
        <authorList>
            <person name="Ehlers B."/>
            <person name="Leendertz F.H."/>
        </authorList>
    </citation>
    <scope>NUCLEOTIDE SEQUENCE [LARGE SCALE GENOMIC DNA]</scope>
    <source>
        <strain evidence="1 2">DSM 46844</strain>
    </source>
</reference>
<evidence type="ECO:0000313" key="1">
    <source>
        <dbReference type="EMBL" id="SNX96049.1"/>
    </source>
</evidence>